<reference evidence="2 3" key="1">
    <citation type="submission" date="2024-02" db="EMBL/GenBank/DDBJ databases">
        <title>Identification of pathogenicity and growth-promoting function of Pseudomonas putida variant.</title>
        <authorList>
            <person name="Sun J."/>
        </authorList>
    </citation>
    <scope>NUCLEOTIDE SEQUENCE [LARGE SCALE GENOMIC DNA]</scope>
    <source>
        <strain evidence="2 3">A03</strain>
    </source>
</reference>
<keyword evidence="2" id="KW-0132">Cell division</keyword>
<feature type="transmembrane region" description="Helical" evidence="1">
    <location>
        <begin position="59"/>
        <end position="80"/>
    </location>
</feature>
<dbReference type="EMBL" id="JBBHLC010000002">
    <property type="protein sequence ID" value="MEJ5861913.1"/>
    <property type="molecule type" value="Genomic_DNA"/>
</dbReference>
<feature type="transmembrane region" description="Helical" evidence="1">
    <location>
        <begin position="92"/>
        <end position="113"/>
    </location>
</feature>
<keyword evidence="3" id="KW-1185">Reference proteome</keyword>
<name>A0ABU8QMN2_9PSED</name>
<keyword evidence="1" id="KW-0812">Transmembrane</keyword>
<dbReference type="RefSeq" id="WP_186534633.1">
    <property type="nucleotide sequence ID" value="NZ_JABWRF020000001.1"/>
</dbReference>
<proteinExistence type="predicted"/>
<keyword evidence="1" id="KW-1133">Transmembrane helix</keyword>
<comment type="caution">
    <text evidence="2">The sequence shown here is derived from an EMBL/GenBank/DDBJ whole genome shotgun (WGS) entry which is preliminary data.</text>
</comment>
<organism evidence="2 3">
    <name type="scientific">Pseudomonas farsensis</name>
    <dbReference type="NCBI Taxonomy" id="2745492"/>
    <lineage>
        <taxon>Bacteria</taxon>
        <taxon>Pseudomonadati</taxon>
        <taxon>Pseudomonadota</taxon>
        <taxon>Gammaproteobacteria</taxon>
        <taxon>Pseudomonadales</taxon>
        <taxon>Pseudomonadaceae</taxon>
        <taxon>Pseudomonas</taxon>
    </lineage>
</organism>
<keyword evidence="2" id="KW-0131">Cell cycle</keyword>
<accession>A0ABU8QMN2</accession>
<gene>
    <name evidence="2" type="ORF">V7S98_01610</name>
</gene>
<dbReference type="Proteomes" id="UP001380290">
    <property type="component" value="Unassembled WGS sequence"/>
</dbReference>
<dbReference type="GO" id="GO:0051301">
    <property type="term" value="P:cell division"/>
    <property type="evidence" value="ECO:0007669"/>
    <property type="project" value="UniProtKB-KW"/>
</dbReference>
<feature type="transmembrane region" description="Helical" evidence="1">
    <location>
        <begin position="119"/>
        <end position="136"/>
    </location>
</feature>
<sequence length="143" mass="15929">MTLRRKLILWLQAVAVLHLLGGLLLTWAGNTGLLSGYLLSLELAFWGQAAPAAGHSQQVWWVALFGATLQSYALYMLALVRLADRYRSSAAWGWLMAGLLLWAPQDIVVSLQVGMWSHLLVDGLALLALLPPLYWLRRHDRVA</sequence>
<protein>
    <submittedName>
        <fullName evidence="2">Cell division protein</fullName>
    </submittedName>
</protein>
<evidence type="ECO:0000313" key="2">
    <source>
        <dbReference type="EMBL" id="MEJ5861913.1"/>
    </source>
</evidence>
<evidence type="ECO:0000313" key="3">
    <source>
        <dbReference type="Proteomes" id="UP001380290"/>
    </source>
</evidence>
<keyword evidence="1" id="KW-0472">Membrane</keyword>
<evidence type="ECO:0000256" key="1">
    <source>
        <dbReference type="SAM" id="Phobius"/>
    </source>
</evidence>
<feature type="transmembrane region" description="Helical" evidence="1">
    <location>
        <begin position="7"/>
        <end position="28"/>
    </location>
</feature>